<evidence type="ECO:0000256" key="4">
    <source>
        <dbReference type="ARBA" id="ARBA00022801"/>
    </source>
</evidence>
<dbReference type="CDD" id="cd03143">
    <property type="entry name" value="A4_beta-galactosidase_middle_domain"/>
    <property type="match status" value="1"/>
</dbReference>
<comment type="caution">
    <text evidence="10">The sequence shown here is derived from an EMBL/GenBank/DDBJ whole genome shotgun (WGS) entry which is preliminary data.</text>
</comment>
<dbReference type="Gene3D" id="3.20.20.80">
    <property type="entry name" value="Glycosidases"/>
    <property type="match status" value="1"/>
</dbReference>
<proteinExistence type="inferred from homology"/>
<dbReference type="InterPro" id="IPR003476">
    <property type="entry name" value="Glyco_hydro_42"/>
</dbReference>
<feature type="domain" description="Glycoside hydrolase family 42 N-terminal" evidence="7">
    <location>
        <begin position="22"/>
        <end position="392"/>
    </location>
</feature>
<evidence type="ECO:0000256" key="2">
    <source>
        <dbReference type="ARBA" id="ARBA00005940"/>
    </source>
</evidence>
<dbReference type="SUPFAM" id="SSF52317">
    <property type="entry name" value="Class I glutamine amidotransferase-like"/>
    <property type="match status" value="1"/>
</dbReference>
<keyword evidence="4 6" id="KW-0378">Hydrolase</keyword>
<dbReference type="InterPro" id="IPR013529">
    <property type="entry name" value="Glyco_hydro_42_N"/>
</dbReference>
<dbReference type="InterPro" id="IPR029062">
    <property type="entry name" value="Class_I_gatase-like"/>
</dbReference>
<dbReference type="Gene3D" id="3.40.50.880">
    <property type="match status" value="1"/>
</dbReference>
<dbReference type="RefSeq" id="WP_311703586.1">
    <property type="nucleotide sequence ID" value="NZ_JAVREL010000003.1"/>
</dbReference>
<dbReference type="SUPFAM" id="SSF51445">
    <property type="entry name" value="(Trans)glycosidases"/>
    <property type="match status" value="1"/>
</dbReference>
<dbReference type="InterPro" id="IPR017853">
    <property type="entry name" value="GH"/>
</dbReference>
<evidence type="ECO:0000256" key="3">
    <source>
        <dbReference type="ARBA" id="ARBA00012756"/>
    </source>
</evidence>
<dbReference type="Gene3D" id="2.60.40.1180">
    <property type="entry name" value="Golgi alpha-mannosidase II"/>
    <property type="match status" value="1"/>
</dbReference>
<protein>
    <recommendedName>
        <fullName evidence="3 6">Beta-galactosidase</fullName>
        <shortName evidence="6">Beta-gal</shortName>
        <ecNumber evidence="3 6">3.2.1.23</ecNumber>
    </recommendedName>
</protein>
<dbReference type="InterPro" id="IPR013738">
    <property type="entry name" value="Beta_galactosidase_Trimer"/>
</dbReference>
<feature type="domain" description="Beta-galactosidase trimerisation" evidence="8">
    <location>
        <begin position="404"/>
        <end position="602"/>
    </location>
</feature>
<evidence type="ECO:0000259" key="8">
    <source>
        <dbReference type="Pfam" id="PF08532"/>
    </source>
</evidence>
<dbReference type="InterPro" id="IPR013780">
    <property type="entry name" value="Glyco_hydro_b"/>
</dbReference>
<dbReference type="InterPro" id="IPR058789">
    <property type="entry name" value="ApnL_C"/>
</dbReference>
<dbReference type="Pfam" id="PF02449">
    <property type="entry name" value="Glyco_hydro_42"/>
    <property type="match status" value="1"/>
</dbReference>
<dbReference type="PANTHER" id="PTHR36447">
    <property type="entry name" value="BETA-GALACTOSIDASE GANA"/>
    <property type="match status" value="1"/>
</dbReference>
<comment type="similarity">
    <text evidence="2 6">Belongs to the glycosyl hydrolase 42 family.</text>
</comment>
<organism evidence="10 11">
    <name type="scientific">Streptomyces litchfieldiae</name>
    <dbReference type="NCBI Taxonomy" id="3075543"/>
    <lineage>
        <taxon>Bacteria</taxon>
        <taxon>Bacillati</taxon>
        <taxon>Actinomycetota</taxon>
        <taxon>Actinomycetes</taxon>
        <taxon>Kitasatosporales</taxon>
        <taxon>Streptomycetaceae</taxon>
        <taxon>Streptomyces</taxon>
    </lineage>
</organism>
<evidence type="ECO:0000256" key="1">
    <source>
        <dbReference type="ARBA" id="ARBA00001412"/>
    </source>
</evidence>
<dbReference type="EC" id="3.2.1.23" evidence="3 6"/>
<accession>A0ABU2MLH5</accession>
<dbReference type="EMBL" id="JAVREL010000003">
    <property type="protein sequence ID" value="MDT0342455.1"/>
    <property type="molecule type" value="Genomic_DNA"/>
</dbReference>
<name>A0ABU2MLH5_9ACTN</name>
<dbReference type="Pfam" id="PF08532">
    <property type="entry name" value="Glyco_hydro_42M"/>
    <property type="match status" value="1"/>
</dbReference>
<comment type="catalytic activity">
    <reaction evidence="1 6">
        <text>Hydrolysis of terminal non-reducing beta-D-galactose residues in beta-D-galactosides.</text>
        <dbReference type="EC" id="3.2.1.23"/>
    </reaction>
</comment>
<dbReference type="PIRSF" id="PIRSF001084">
    <property type="entry name" value="B-galactosidase"/>
    <property type="match status" value="1"/>
</dbReference>
<gene>
    <name evidence="10" type="ORF">RM590_07420</name>
</gene>
<feature type="domain" description="D-apionate lactonase C-terminal" evidence="9">
    <location>
        <begin position="619"/>
        <end position="675"/>
    </location>
</feature>
<dbReference type="Pfam" id="PF25839">
    <property type="entry name" value="Apionate_lact_C"/>
    <property type="match status" value="1"/>
</dbReference>
<reference evidence="11" key="1">
    <citation type="submission" date="2023-07" db="EMBL/GenBank/DDBJ databases">
        <title>30 novel species of actinomycetes from the DSMZ collection.</title>
        <authorList>
            <person name="Nouioui I."/>
        </authorList>
    </citation>
    <scope>NUCLEOTIDE SEQUENCE [LARGE SCALE GENOMIC DNA]</scope>
    <source>
        <strain evidence="11">DSM 44938</strain>
    </source>
</reference>
<dbReference type="Proteomes" id="UP001183246">
    <property type="component" value="Unassembled WGS sequence"/>
</dbReference>
<evidence type="ECO:0000259" key="7">
    <source>
        <dbReference type="Pfam" id="PF02449"/>
    </source>
</evidence>
<evidence type="ECO:0000313" key="11">
    <source>
        <dbReference type="Proteomes" id="UP001183246"/>
    </source>
</evidence>
<evidence type="ECO:0000313" key="10">
    <source>
        <dbReference type="EMBL" id="MDT0342455.1"/>
    </source>
</evidence>
<dbReference type="PANTHER" id="PTHR36447:SF1">
    <property type="entry name" value="BETA-GALACTOSIDASE GANA"/>
    <property type="match status" value="1"/>
</dbReference>
<keyword evidence="11" id="KW-1185">Reference proteome</keyword>
<evidence type="ECO:0000256" key="5">
    <source>
        <dbReference type="ARBA" id="ARBA00023295"/>
    </source>
</evidence>
<evidence type="ECO:0000256" key="6">
    <source>
        <dbReference type="PIRNR" id="PIRNR001084"/>
    </source>
</evidence>
<evidence type="ECO:0000259" key="9">
    <source>
        <dbReference type="Pfam" id="PF25839"/>
    </source>
</evidence>
<sequence length="681" mass="75055">MHHDDRLAGLRQRLRGLAYGGDYNPEQWPADVWREDIRLMREAGVNLVTVGVFSWGLLEPRPGVFDFGWLDEVMDLLAEAEIGVDLATPTAAPPSWLAHEHPETLPVDGEGRQIAFGARVHYCASSPVFRYHAARITERLAERYAGHPALAMWHIGNEYVGFGCHCPASVAHFRRWLADRHGTVEALNDAWGTAFWGQRYDSFDHIGTPAPRSRLISGPNPGQLLDFQRFSHAASLECFAAERDIVRRHTPHVPVTTNFMGSFKHLDYWRWAAEEDVVSLDIYPRPWDPEGQLLSACNFDLMRSLRGGKPWLMLESATGNNLTGGRNSARPPGQLRARSLQAVARGSDSVMFFQWRASRAGAERFHSAMVPHGGTRTRTWREVTALGRDVRRLGDLTGGACDPAEVAVVWDWDSWWALEAPDLPSGDVDFKARILDHYRPLWHANIPVDFAHPHADLSAYRLVVVPNLFLVDDAGAANLTAYVRDGGHLLMSYFSGIVDEHDRVRPGGYPGAFRDLLGIMVEEFNPLQPDVTLSVNHAGHTGTATDWQDIILLDGAEPLATYADGEYAGQPAATRHRFGAGTATYLGTSPDRETMRRLVLDCAGLAGAAPVLATPDGVEAARRSGHLFLLNHTAREATIDLSPAALSHPVDLLADDTPAPVTGRLRLPPYGVAVLREGNAS</sequence>
<keyword evidence="5 6" id="KW-0326">Glycosidase</keyword>